<evidence type="ECO:0000256" key="1">
    <source>
        <dbReference type="ARBA" id="ARBA00008542"/>
    </source>
</evidence>
<comment type="similarity">
    <text evidence="1">Belongs to the peptidase C56 family.</text>
</comment>
<dbReference type="CDD" id="cd03134">
    <property type="entry name" value="GATase1_PfpI_like"/>
    <property type="match status" value="1"/>
</dbReference>
<proteinExistence type="inferred from homology"/>
<sequence>MTLPSGENYPANLSADSDVTLLMKLPLDSRHVAILVTDGFEQSELELPLRALELAGAKVTIISPAAGEIQGMHHDEKGDLFDTDLRLDLADPEDFDALLLPGGLANPDTLRSLPAAVSFVREFGLQGKPIAAICHGPWILIEAGLVEGRRLTSWPAIQTDIRNAGGEWVDEEVVVDMKLVTSRQPDDIPAFNSKMIEVFSQGADIPLGVGAQPPLED</sequence>
<keyword evidence="3" id="KW-0378">Hydrolase</keyword>
<protein>
    <submittedName>
        <fullName evidence="3">Protease I</fullName>
    </submittedName>
</protein>
<dbReference type="InterPro" id="IPR006286">
    <property type="entry name" value="C56_PfpI-like"/>
</dbReference>
<accession>A0A4R7S4I6</accession>
<gene>
    <name evidence="3" type="ORF">EI77_01810</name>
</gene>
<feature type="domain" description="DJ-1/PfpI" evidence="2">
    <location>
        <begin position="31"/>
        <end position="197"/>
    </location>
</feature>
<dbReference type="Pfam" id="PF01965">
    <property type="entry name" value="DJ-1_PfpI"/>
    <property type="match status" value="1"/>
</dbReference>
<dbReference type="SUPFAM" id="SSF52317">
    <property type="entry name" value="Class I glutamine amidotransferase-like"/>
    <property type="match status" value="1"/>
</dbReference>
<reference evidence="3 4" key="1">
    <citation type="submission" date="2019-03" db="EMBL/GenBank/DDBJ databases">
        <title>Genomic Encyclopedia of Archaeal and Bacterial Type Strains, Phase II (KMG-II): from individual species to whole genera.</title>
        <authorList>
            <person name="Goeker M."/>
        </authorList>
    </citation>
    <scope>NUCLEOTIDE SEQUENCE [LARGE SCALE GENOMIC DNA]</scope>
    <source>
        <strain evidence="3 4">ATCC 25309</strain>
    </source>
</reference>
<dbReference type="PANTHER" id="PTHR42733">
    <property type="entry name" value="DJ-1 PROTEIN"/>
    <property type="match status" value="1"/>
</dbReference>
<name>A0A4R7S4I6_9BACT</name>
<dbReference type="Gene3D" id="3.40.50.880">
    <property type="match status" value="1"/>
</dbReference>
<comment type="caution">
    <text evidence="3">The sequence shown here is derived from an EMBL/GenBank/DDBJ whole genome shotgun (WGS) entry which is preliminary data.</text>
</comment>
<dbReference type="EMBL" id="SOCA01000002">
    <property type="protein sequence ID" value="TDU73340.1"/>
    <property type="molecule type" value="Genomic_DNA"/>
</dbReference>
<evidence type="ECO:0000313" key="4">
    <source>
        <dbReference type="Proteomes" id="UP000295662"/>
    </source>
</evidence>
<dbReference type="Proteomes" id="UP000295662">
    <property type="component" value="Unassembled WGS sequence"/>
</dbReference>
<keyword evidence="3" id="KW-0645">Protease</keyword>
<dbReference type="GO" id="GO:0006508">
    <property type="term" value="P:proteolysis"/>
    <property type="evidence" value="ECO:0007669"/>
    <property type="project" value="UniProtKB-KW"/>
</dbReference>
<dbReference type="PROSITE" id="PS51276">
    <property type="entry name" value="PEPTIDASE_C56_PFPI"/>
    <property type="match status" value="1"/>
</dbReference>
<dbReference type="GO" id="GO:0008233">
    <property type="term" value="F:peptidase activity"/>
    <property type="evidence" value="ECO:0007669"/>
    <property type="project" value="UniProtKB-KW"/>
</dbReference>
<dbReference type="InterPro" id="IPR029062">
    <property type="entry name" value="Class_I_gatase-like"/>
</dbReference>
<keyword evidence="4" id="KW-1185">Reference proteome</keyword>
<dbReference type="NCBIfam" id="TIGR01382">
    <property type="entry name" value="PfpI"/>
    <property type="match status" value="1"/>
</dbReference>
<dbReference type="InterPro" id="IPR002818">
    <property type="entry name" value="DJ-1/PfpI"/>
</dbReference>
<dbReference type="AlphaFoldDB" id="A0A4R7S4I6"/>
<organism evidence="3 4">
    <name type="scientific">Prosthecobacter fusiformis</name>
    <dbReference type="NCBI Taxonomy" id="48464"/>
    <lineage>
        <taxon>Bacteria</taxon>
        <taxon>Pseudomonadati</taxon>
        <taxon>Verrucomicrobiota</taxon>
        <taxon>Verrucomicrobiia</taxon>
        <taxon>Verrucomicrobiales</taxon>
        <taxon>Verrucomicrobiaceae</taxon>
        <taxon>Prosthecobacter</taxon>
    </lineage>
</organism>
<evidence type="ECO:0000259" key="2">
    <source>
        <dbReference type="Pfam" id="PF01965"/>
    </source>
</evidence>
<dbReference type="PANTHER" id="PTHR42733:SF12">
    <property type="entry name" value="PROTEINASE"/>
    <property type="match status" value="1"/>
</dbReference>
<evidence type="ECO:0000313" key="3">
    <source>
        <dbReference type="EMBL" id="TDU73340.1"/>
    </source>
</evidence>